<dbReference type="GO" id="GO:0016301">
    <property type="term" value="F:kinase activity"/>
    <property type="evidence" value="ECO:0007669"/>
    <property type="project" value="UniProtKB-KW"/>
</dbReference>
<evidence type="ECO:0000256" key="4">
    <source>
        <dbReference type="ARBA" id="ARBA00022679"/>
    </source>
</evidence>
<evidence type="ECO:0000256" key="3">
    <source>
        <dbReference type="ARBA" id="ARBA00012142"/>
    </source>
</evidence>
<proteinExistence type="inferred from homology"/>
<evidence type="ECO:0000256" key="9">
    <source>
        <dbReference type="ARBA" id="ARBA00022842"/>
    </source>
</evidence>
<evidence type="ECO:0000259" key="14">
    <source>
        <dbReference type="Pfam" id="PF00224"/>
    </source>
</evidence>
<evidence type="ECO:0000313" key="17">
    <source>
        <dbReference type="Proteomes" id="UP000075799"/>
    </source>
</evidence>
<evidence type="ECO:0000256" key="5">
    <source>
        <dbReference type="ARBA" id="ARBA00022723"/>
    </source>
</evidence>
<evidence type="ECO:0000256" key="11">
    <source>
        <dbReference type="ARBA" id="ARBA00023317"/>
    </source>
</evidence>
<feature type="domain" description="Pyruvate kinase C-terminal" evidence="15">
    <location>
        <begin position="357"/>
        <end position="469"/>
    </location>
</feature>
<keyword evidence="5" id="KW-0479">Metal-binding</keyword>
<keyword evidence="7 13" id="KW-0418">Kinase</keyword>
<dbReference type="NCBIfam" id="TIGR01064">
    <property type="entry name" value="pyruv_kin"/>
    <property type="match status" value="1"/>
</dbReference>
<reference evidence="16 17" key="1">
    <citation type="submission" date="2016-03" db="EMBL/GenBank/DDBJ databases">
        <authorList>
            <person name="Ploux O."/>
        </authorList>
    </citation>
    <scope>NUCLEOTIDE SEQUENCE [LARGE SCALE GENOMIC DNA]</scope>
    <source>
        <strain evidence="16 17">EC13</strain>
    </source>
</reference>
<protein>
    <recommendedName>
        <fullName evidence="3 12">Pyruvate kinase</fullName>
        <ecNumber evidence="3 12">2.7.1.40</ecNumber>
    </recommendedName>
</protein>
<keyword evidence="9 13" id="KW-0460">Magnesium</keyword>
<dbReference type="InterPro" id="IPR015795">
    <property type="entry name" value="Pyrv_Knase_C"/>
</dbReference>
<dbReference type="PRINTS" id="PR01050">
    <property type="entry name" value="PYRUVTKNASE"/>
</dbReference>
<dbReference type="GO" id="GO:0005524">
    <property type="term" value="F:ATP binding"/>
    <property type="evidence" value="ECO:0007669"/>
    <property type="project" value="UniProtKB-KW"/>
</dbReference>
<comment type="similarity">
    <text evidence="2 13">Belongs to the pyruvate kinase family.</text>
</comment>
<dbReference type="Pfam" id="PF02887">
    <property type="entry name" value="PK_C"/>
    <property type="match status" value="1"/>
</dbReference>
<evidence type="ECO:0000256" key="8">
    <source>
        <dbReference type="ARBA" id="ARBA00022840"/>
    </source>
</evidence>
<dbReference type="InterPro" id="IPR015806">
    <property type="entry name" value="Pyrv_Knase_insert_dom_sf"/>
</dbReference>
<dbReference type="UniPathway" id="UPA00109">
    <property type="reaction ID" value="UER00188"/>
</dbReference>
<dbReference type="InterPro" id="IPR015813">
    <property type="entry name" value="Pyrv/PenolPyrv_kinase-like_dom"/>
</dbReference>
<dbReference type="InterPro" id="IPR011037">
    <property type="entry name" value="Pyrv_Knase-like_insert_dom_sf"/>
</dbReference>
<accession>A0A161PRV5</accession>
<dbReference type="InterPro" id="IPR040442">
    <property type="entry name" value="Pyrv_kinase-like_dom_sf"/>
</dbReference>
<dbReference type="EMBL" id="LUKD01000005">
    <property type="protein sequence ID" value="KYG65188.1"/>
    <property type="molecule type" value="Genomic_DNA"/>
</dbReference>
<evidence type="ECO:0000256" key="12">
    <source>
        <dbReference type="NCBIfam" id="TIGR01064"/>
    </source>
</evidence>
<evidence type="ECO:0000256" key="13">
    <source>
        <dbReference type="RuleBase" id="RU000504"/>
    </source>
</evidence>
<comment type="pathway">
    <text evidence="1 13">Carbohydrate degradation; glycolysis; pyruvate from D-glyceraldehyde 3-phosphate: step 5/5.</text>
</comment>
<name>A0A161PRV5_BDEBC</name>
<dbReference type="NCBIfam" id="NF004978">
    <property type="entry name" value="PRK06354.1"/>
    <property type="match status" value="1"/>
</dbReference>
<dbReference type="GO" id="GO:0000287">
    <property type="term" value="F:magnesium ion binding"/>
    <property type="evidence" value="ECO:0007669"/>
    <property type="project" value="UniProtKB-UniRule"/>
</dbReference>
<dbReference type="Gene3D" id="3.40.1380.20">
    <property type="entry name" value="Pyruvate kinase, C-terminal domain"/>
    <property type="match status" value="1"/>
</dbReference>
<dbReference type="PANTHER" id="PTHR11817">
    <property type="entry name" value="PYRUVATE KINASE"/>
    <property type="match status" value="1"/>
</dbReference>
<dbReference type="Pfam" id="PF00224">
    <property type="entry name" value="PK"/>
    <property type="match status" value="1"/>
</dbReference>
<dbReference type="RefSeq" id="WP_063207064.1">
    <property type="nucleotide sequence ID" value="NZ_LUKD01000005.1"/>
</dbReference>
<dbReference type="GO" id="GO:0030955">
    <property type="term" value="F:potassium ion binding"/>
    <property type="evidence" value="ECO:0007669"/>
    <property type="project" value="UniProtKB-UniRule"/>
</dbReference>
<feature type="domain" description="Pyruvate kinase barrel" evidence="14">
    <location>
        <begin position="5"/>
        <end position="324"/>
    </location>
</feature>
<dbReference type="FunFam" id="2.40.33.10:FF:000001">
    <property type="entry name" value="Pyruvate kinase"/>
    <property type="match status" value="1"/>
</dbReference>
<keyword evidence="4 13" id="KW-0808">Transferase</keyword>
<dbReference type="SUPFAM" id="SSF50800">
    <property type="entry name" value="PK beta-barrel domain-like"/>
    <property type="match status" value="1"/>
</dbReference>
<dbReference type="OrthoDB" id="5288036at2"/>
<dbReference type="EC" id="2.7.1.40" evidence="3 12"/>
<dbReference type="AlphaFoldDB" id="A0A161PRV5"/>
<dbReference type="InterPro" id="IPR036918">
    <property type="entry name" value="Pyrv_Knase_C_sf"/>
</dbReference>
<dbReference type="Gene3D" id="3.20.20.60">
    <property type="entry name" value="Phosphoenolpyruvate-binding domains"/>
    <property type="match status" value="1"/>
</dbReference>
<dbReference type="InterPro" id="IPR001697">
    <property type="entry name" value="Pyr_Knase"/>
</dbReference>
<evidence type="ECO:0000256" key="10">
    <source>
        <dbReference type="ARBA" id="ARBA00023152"/>
    </source>
</evidence>
<sequence length="495" mass="54417">MLADRRAKIVATIGPATRDEKNLEKAIKAGMNVARLNFSHGSHEDHLKVIHSLRKLSQELRAPVAILQDLQGPKIRVGKFEKGSIEIKPGEQLIITTDAVLGTTGLIPSDFKELPLACSPGTRILLDDGLMELKVLKVRGNEVDAEVVYGGILKDRKGMNLPGVNLPVECMTPKDLEDLEFGIANKVDYIALSFVRHARDIRKLREIIESKKSNAKIVAKIEMVEALENLEEICRLSDVVMVARGDLAVEVGQSRLPGFQKRIIQVCNQLGKPVITATQMLDSMVENPRPTRAEITDVANAVLDGSDALMLSAESASGKHPFKCIRTMHEIITEVERNEEEYYKLSLESEFLSTPASIAASASLSALKLNATAIICLTTSGKTANIISGFRPKARVISVTQHMEVLNSMELMWGIQTHVIKPYKTMEDILSQIDQLMVTHGLAKTGDRVILTLGQPIAQGAKTNSIYVHTVNGEQYSKLPDDQLPLRCQADPNIE</sequence>
<comment type="catalytic activity">
    <reaction evidence="13">
        <text>pyruvate + ATP = phosphoenolpyruvate + ADP + H(+)</text>
        <dbReference type="Rhea" id="RHEA:18157"/>
        <dbReference type="ChEBI" id="CHEBI:15361"/>
        <dbReference type="ChEBI" id="CHEBI:15378"/>
        <dbReference type="ChEBI" id="CHEBI:30616"/>
        <dbReference type="ChEBI" id="CHEBI:58702"/>
        <dbReference type="ChEBI" id="CHEBI:456216"/>
        <dbReference type="EC" id="2.7.1.40"/>
    </reaction>
</comment>
<evidence type="ECO:0000313" key="16">
    <source>
        <dbReference type="EMBL" id="KYG65188.1"/>
    </source>
</evidence>
<dbReference type="Gene3D" id="2.40.33.10">
    <property type="entry name" value="PK beta-barrel domain-like"/>
    <property type="match status" value="1"/>
</dbReference>
<gene>
    <name evidence="16" type="ORF">AZI87_11520</name>
</gene>
<evidence type="ECO:0000256" key="6">
    <source>
        <dbReference type="ARBA" id="ARBA00022741"/>
    </source>
</evidence>
<evidence type="ECO:0000256" key="1">
    <source>
        <dbReference type="ARBA" id="ARBA00004997"/>
    </source>
</evidence>
<dbReference type="InterPro" id="IPR015793">
    <property type="entry name" value="Pyrv_Knase_brl"/>
</dbReference>
<dbReference type="SUPFAM" id="SSF52935">
    <property type="entry name" value="PK C-terminal domain-like"/>
    <property type="match status" value="1"/>
</dbReference>
<dbReference type="Proteomes" id="UP000075799">
    <property type="component" value="Unassembled WGS sequence"/>
</dbReference>
<organism evidence="16 17">
    <name type="scientific">Bdellovibrio bacteriovorus</name>
    <dbReference type="NCBI Taxonomy" id="959"/>
    <lineage>
        <taxon>Bacteria</taxon>
        <taxon>Pseudomonadati</taxon>
        <taxon>Bdellovibrionota</taxon>
        <taxon>Bdellovibrionia</taxon>
        <taxon>Bdellovibrionales</taxon>
        <taxon>Pseudobdellovibrionaceae</taxon>
        <taxon>Bdellovibrio</taxon>
    </lineage>
</organism>
<evidence type="ECO:0000256" key="2">
    <source>
        <dbReference type="ARBA" id="ARBA00008663"/>
    </source>
</evidence>
<comment type="caution">
    <text evidence="16">The sequence shown here is derived from an EMBL/GenBank/DDBJ whole genome shotgun (WGS) entry which is preliminary data.</text>
</comment>
<dbReference type="SUPFAM" id="SSF51621">
    <property type="entry name" value="Phosphoenolpyruvate/pyruvate domain"/>
    <property type="match status" value="1"/>
</dbReference>
<evidence type="ECO:0000259" key="15">
    <source>
        <dbReference type="Pfam" id="PF02887"/>
    </source>
</evidence>
<keyword evidence="6" id="KW-0547">Nucleotide-binding</keyword>
<evidence type="ECO:0000256" key="7">
    <source>
        <dbReference type="ARBA" id="ARBA00022777"/>
    </source>
</evidence>
<dbReference type="NCBIfam" id="NF004491">
    <property type="entry name" value="PRK05826.1"/>
    <property type="match status" value="1"/>
</dbReference>
<keyword evidence="10 13" id="KW-0324">Glycolysis</keyword>
<dbReference type="GO" id="GO:0004743">
    <property type="term" value="F:pyruvate kinase activity"/>
    <property type="evidence" value="ECO:0007669"/>
    <property type="project" value="UniProtKB-UniRule"/>
</dbReference>
<keyword evidence="11 16" id="KW-0670">Pyruvate</keyword>
<keyword evidence="8" id="KW-0067">ATP-binding</keyword>